<dbReference type="PRINTS" id="PR00081">
    <property type="entry name" value="GDHRDH"/>
</dbReference>
<feature type="non-terminal residue" evidence="2">
    <location>
        <position position="181"/>
    </location>
</feature>
<evidence type="ECO:0008006" key="3">
    <source>
        <dbReference type="Google" id="ProtNLM"/>
    </source>
</evidence>
<sequence>MVTELRAGGTSAIAVQADVSDSAQAHALFDRVEVELGPPTILVNNAGISAPGTLETYDEATLDRMRRVNVNGVINTTRATMAGMKARGYGRIVNIASNAAIGTTLPGTAFYAATKAEVLILTKRFALELGRSGITVNAVCPGWIVTDMTRGSTTEVEFAARVAEMRERTMVGRVGAPEDLA</sequence>
<dbReference type="CDD" id="cd05233">
    <property type="entry name" value="SDR_c"/>
    <property type="match status" value="1"/>
</dbReference>
<dbReference type="SUPFAM" id="SSF51735">
    <property type="entry name" value="NAD(P)-binding Rossmann-fold domains"/>
    <property type="match status" value="1"/>
</dbReference>
<gene>
    <name evidence="2" type="ORF">METZ01_LOCUS376759</name>
</gene>
<dbReference type="PANTHER" id="PTHR42879:SF2">
    <property type="entry name" value="3-OXOACYL-[ACYL-CARRIER-PROTEIN] REDUCTASE FABG"/>
    <property type="match status" value="1"/>
</dbReference>
<evidence type="ECO:0000256" key="1">
    <source>
        <dbReference type="ARBA" id="ARBA00006484"/>
    </source>
</evidence>
<dbReference type="EMBL" id="UINC01138145">
    <property type="protein sequence ID" value="SVD23905.1"/>
    <property type="molecule type" value="Genomic_DNA"/>
</dbReference>
<protein>
    <recommendedName>
        <fullName evidence="3">Short-chain dehydrogenase/reductase SDR</fullName>
    </recommendedName>
</protein>
<organism evidence="2">
    <name type="scientific">marine metagenome</name>
    <dbReference type="NCBI Taxonomy" id="408172"/>
    <lineage>
        <taxon>unclassified sequences</taxon>
        <taxon>metagenomes</taxon>
        <taxon>ecological metagenomes</taxon>
    </lineage>
</organism>
<evidence type="ECO:0000313" key="2">
    <source>
        <dbReference type="EMBL" id="SVD23905.1"/>
    </source>
</evidence>
<proteinExistence type="inferred from homology"/>
<dbReference type="InterPro" id="IPR002347">
    <property type="entry name" value="SDR_fam"/>
</dbReference>
<dbReference type="Gene3D" id="3.40.50.720">
    <property type="entry name" value="NAD(P)-binding Rossmann-like Domain"/>
    <property type="match status" value="1"/>
</dbReference>
<dbReference type="Pfam" id="PF00106">
    <property type="entry name" value="adh_short"/>
    <property type="match status" value="1"/>
</dbReference>
<dbReference type="AlphaFoldDB" id="A0A382TQ73"/>
<dbReference type="InterPro" id="IPR050259">
    <property type="entry name" value="SDR"/>
</dbReference>
<name>A0A382TQ73_9ZZZZ</name>
<accession>A0A382TQ73</accession>
<dbReference type="PRINTS" id="PR00080">
    <property type="entry name" value="SDRFAMILY"/>
</dbReference>
<dbReference type="InterPro" id="IPR036291">
    <property type="entry name" value="NAD(P)-bd_dom_sf"/>
</dbReference>
<dbReference type="PANTHER" id="PTHR42879">
    <property type="entry name" value="3-OXOACYL-(ACYL-CARRIER-PROTEIN) REDUCTASE"/>
    <property type="match status" value="1"/>
</dbReference>
<comment type="similarity">
    <text evidence="1">Belongs to the short-chain dehydrogenases/reductases (SDR) family.</text>
</comment>
<reference evidence="2" key="1">
    <citation type="submission" date="2018-05" db="EMBL/GenBank/DDBJ databases">
        <authorList>
            <person name="Lanie J.A."/>
            <person name="Ng W.-L."/>
            <person name="Kazmierczak K.M."/>
            <person name="Andrzejewski T.M."/>
            <person name="Davidsen T.M."/>
            <person name="Wayne K.J."/>
            <person name="Tettelin H."/>
            <person name="Glass J.I."/>
            <person name="Rusch D."/>
            <person name="Podicherti R."/>
            <person name="Tsui H.-C.T."/>
            <person name="Winkler M.E."/>
        </authorList>
    </citation>
    <scope>NUCLEOTIDE SEQUENCE</scope>
</reference>